<evidence type="ECO:0000256" key="3">
    <source>
        <dbReference type="ARBA" id="ARBA00022448"/>
    </source>
</evidence>
<keyword evidence="5 8" id="KW-0812">Transmembrane</keyword>
<dbReference type="RefSeq" id="WP_169558950.1">
    <property type="nucleotide sequence ID" value="NZ_BSNF01000001.1"/>
</dbReference>
<dbReference type="Gene3D" id="1.20.1720.10">
    <property type="entry name" value="Multidrug resistance protein D"/>
    <property type="match status" value="1"/>
</dbReference>
<comment type="caution">
    <text evidence="10">The sequence shown here is derived from an EMBL/GenBank/DDBJ whole genome shotgun (WGS) entry which is preliminary data.</text>
</comment>
<reference evidence="10" key="1">
    <citation type="journal article" date="2014" name="Int. J. Syst. Evol. Microbiol.">
        <title>Complete genome of a new Firmicutes species belonging to the dominant human colonic microbiota ('Ruminococcus bicirculans') reveals two chromosomes and a selective capacity to utilize plant glucans.</title>
        <authorList>
            <consortium name="NISC Comparative Sequencing Program"/>
            <person name="Wegmann U."/>
            <person name="Louis P."/>
            <person name="Goesmann A."/>
            <person name="Henrissat B."/>
            <person name="Duncan S.H."/>
            <person name="Flint H.J."/>
        </authorList>
    </citation>
    <scope>NUCLEOTIDE SEQUENCE</scope>
    <source>
        <strain evidence="10">NBRC 103408</strain>
    </source>
</reference>
<comment type="caution">
    <text evidence="8">Lacks conserved residue(s) required for the propagation of feature annotation.</text>
</comment>
<organism evidence="10 11">
    <name type="scientific">Sneathiella chinensis</name>
    <dbReference type="NCBI Taxonomy" id="349750"/>
    <lineage>
        <taxon>Bacteria</taxon>
        <taxon>Pseudomonadati</taxon>
        <taxon>Pseudomonadota</taxon>
        <taxon>Alphaproteobacteria</taxon>
        <taxon>Sneathiellales</taxon>
        <taxon>Sneathiellaceae</taxon>
        <taxon>Sneathiella</taxon>
    </lineage>
</organism>
<comment type="subcellular location">
    <subcellularLocation>
        <location evidence="8">Cell inner membrane</location>
        <topology evidence="8">Multi-pass membrane protein</topology>
    </subcellularLocation>
    <subcellularLocation>
        <location evidence="1">Cell membrane</location>
        <topology evidence="1">Multi-pass membrane protein</topology>
    </subcellularLocation>
</comment>
<feature type="transmembrane region" description="Helical" evidence="8">
    <location>
        <begin position="102"/>
        <end position="121"/>
    </location>
</feature>
<evidence type="ECO:0000256" key="1">
    <source>
        <dbReference type="ARBA" id="ARBA00004651"/>
    </source>
</evidence>
<evidence type="ECO:0000256" key="8">
    <source>
        <dbReference type="RuleBase" id="RU365088"/>
    </source>
</evidence>
<evidence type="ECO:0000256" key="7">
    <source>
        <dbReference type="ARBA" id="ARBA00023136"/>
    </source>
</evidence>
<feature type="transmembrane region" description="Helical" evidence="8">
    <location>
        <begin position="142"/>
        <end position="161"/>
    </location>
</feature>
<evidence type="ECO:0000256" key="6">
    <source>
        <dbReference type="ARBA" id="ARBA00022989"/>
    </source>
</evidence>
<evidence type="ECO:0000256" key="5">
    <source>
        <dbReference type="ARBA" id="ARBA00022692"/>
    </source>
</evidence>
<sequence>MKLLVPGTVSFTMFLAAAVALGPLATDMYLPSLPTLEKDFSASVFEVQLTLSVFIAGLATFQLVVGPLTDRFGRKPVLIAGLLIFILSSLACTVATSIEQLVVWRFLQSVGVCTGVVIPRAMVRDLFERQDAARELSRMGTIMGLAPAIAPVIGGYIAVFWKWPGIFMVLALYGVILTVVVVFGVEETSPRENRQPLGLGRVFQNYGFLIRHPEFQAYAGVVALCFSGFFAYISNSSFVLIDVFGLPAEQFGYYFGLVVLGFITGTVLGPILTRQAGLKRSLQVGVSFCFLGGALLLLLAFADIRHALAAALPMLLYNMGVGIVMPQSQAGAMSPFPKMAGSAAALAGFLSLGFSGLVGMLLALLFNGTQMPMAWIIFLVGGATIVFFHLTVFRRDP</sequence>
<proteinExistence type="inferred from homology"/>
<keyword evidence="7 8" id="KW-0472">Membrane</keyword>
<dbReference type="InterPro" id="IPR004812">
    <property type="entry name" value="Efflux_drug-R_Bcr/CmlA"/>
</dbReference>
<accession>A0ABQ5TYL2</accession>
<dbReference type="PANTHER" id="PTHR23502">
    <property type="entry name" value="MAJOR FACILITATOR SUPERFAMILY"/>
    <property type="match status" value="1"/>
</dbReference>
<feature type="transmembrane region" description="Helical" evidence="8">
    <location>
        <begin position="167"/>
        <end position="185"/>
    </location>
</feature>
<name>A0ABQ5TYL2_9PROT</name>
<keyword evidence="8" id="KW-0997">Cell inner membrane</keyword>
<keyword evidence="11" id="KW-1185">Reference proteome</keyword>
<reference evidence="10" key="2">
    <citation type="submission" date="2023-01" db="EMBL/GenBank/DDBJ databases">
        <title>Draft genome sequence of Sneathiella chinensis strain NBRC 103408.</title>
        <authorList>
            <person name="Sun Q."/>
            <person name="Mori K."/>
        </authorList>
    </citation>
    <scope>NUCLEOTIDE SEQUENCE</scope>
    <source>
        <strain evidence="10">NBRC 103408</strain>
    </source>
</reference>
<dbReference type="SUPFAM" id="SSF103473">
    <property type="entry name" value="MFS general substrate transporter"/>
    <property type="match status" value="1"/>
</dbReference>
<dbReference type="InterPro" id="IPR036259">
    <property type="entry name" value="MFS_trans_sf"/>
</dbReference>
<dbReference type="InterPro" id="IPR011701">
    <property type="entry name" value="MFS"/>
</dbReference>
<feature type="transmembrane region" description="Helical" evidence="8">
    <location>
        <begin position="284"/>
        <end position="301"/>
    </location>
</feature>
<feature type="domain" description="Major facilitator superfamily (MFS) profile" evidence="9">
    <location>
        <begin position="11"/>
        <end position="397"/>
    </location>
</feature>
<evidence type="ECO:0000256" key="4">
    <source>
        <dbReference type="ARBA" id="ARBA00022475"/>
    </source>
</evidence>
<evidence type="ECO:0000256" key="2">
    <source>
        <dbReference type="ARBA" id="ARBA00006236"/>
    </source>
</evidence>
<evidence type="ECO:0000259" key="9">
    <source>
        <dbReference type="PROSITE" id="PS50850"/>
    </source>
</evidence>
<dbReference type="PANTHER" id="PTHR23502:SF132">
    <property type="entry name" value="POLYAMINE TRANSPORTER 2-RELATED"/>
    <property type="match status" value="1"/>
</dbReference>
<dbReference type="PRINTS" id="PR01035">
    <property type="entry name" value="TCRTETA"/>
</dbReference>
<gene>
    <name evidence="10" type="ORF">GCM10007924_01300</name>
</gene>
<feature type="transmembrane region" description="Helical" evidence="8">
    <location>
        <begin position="346"/>
        <end position="366"/>
    </location>
</feature>
<dbReference type="Pfam" id="PF07690">
    <property type="entry name" value="MFS_1"/>
    <property type="match status" value="1"/>
</dbReference>
<comment type="similarity">
    <text evidence="2 8">Belongs to the major facilitator superfamily. Bcr/CmlA family.</text>
</comment>
<dbReference type="CDD" id="cd17320">
    <property type="entry name" value="MFS_MdfA_MDR_like"/>
    <property type="match status" value="1"/>
</dbReference>
<evidence type="ECO:0000313" key="11">
    <source>
        <dbReference type="Proteomes" id="UP001161409"/>
    </source>
</evidence>
<feature type="transmembrane region" description="Helical" evidence="8">
    <location>
        <begin position="215"/>
        <end position="233"/>
    </location>
</feature>
<dbReference type="InterPro" id="IPR020846">
    <property type="entry name" value="MFS_dom"/>
</dbReference>
<feature type="transmembrane region" description="Helical" evidence="8">
    <location>
        <begin position="77"/>
        <end position="96"/>
    </location>
</feature>
<keyword evidence="4" id="KW-1003">Cell membrane</keyword>
<dbReference type="InterPro" id="IPR001958">
    <property type="entry name" value="Tet-R_TetA/multi-R_MdtG-like"/>
</dbReference>
<dbReference type="EMBL" id="BSNF01000001">
    <property type="protein sequence ID" value="GLQ04909.1"/>
    <property type="molecule type" value="Genomic_DNA"/>
</dbReference>
<dbReference type="Proteomes" id="UP001161409">
    <property type="component" value="Unassembled WGS sequence"/>
</dbReference>
<feature type="transmembrane region" description="Helical" evidence="8">
    <location>
        <begin position="372"/>
        <end position="393"/>
    </location>
</feature>
<dbReference type="PROSITE" id="PS50850">
    <property type="entry name" value="MFS"/>
    <property type="match status" value="1"/>
</dbReference>
<dbReference type="NCBIfam" id="TIGR00710">
    <property type="entry name" value="efflux_Bcr_CflA"/>
    <property type="match status" value="1"/>
</dbReference>
<keyword evidence="3 8" id="KW-0813">Transport</keyword>
<evidence type="ECO:0000313" key="10">
    <source>
        <dbReference type="EMBL" id="GLQ04909.1"/>
    </source>
</evidence>
<protein>
    <recommendedName>
        <fullName evidence="8">Bcr/CflA family efflux transporter</fullName>
    </recommendedName>
</protein>
<feature type="transmembrane region" description="Helical" evidence="8">
    <location>
        <begin position="307"/>
        <end position="325"/>
    </location>
</feature>
<feature type="transmembrane region" description="Helical" evidence="8">
    <location>
        <begin position="253"/>
        <end position="272"/>
    </location>
</feature>
<feature type="transmembrane region" description="Helical" evidence="8">
    <location>
        <begin position="44"/>
        <end position="65"/>
    </location>
</feature>
<keyword evidence="6 8" id="KW-1133">Transmembrane helix</keyword>